<reference evidence="3 4" key="1">
    <citation type="submission" date="2016-11" db="EMBL/GenBank/DDBJ databases">
        <authorList>
            <person name="Jaros S."/>
            <person name="Januszkiewicz K."/>
            <person name="Wedrychowicz H."/>
        </authorList>
    </citation>
    <scope>NUCLEOTIDE SEQUENCE [LARGE SCALE GENOMIC DNA]</scope>
</reference>
<dbReference type="InterPro" id="IPR036691">
    <property type="entry name" value="Endo/exonu/phosph_ase_sf"/>
</dbReference>
<feature type="compositionally biased region" description="Low complexity" evidence="1">
    <location>
        <begin position="1"/>
        <end position="12"/>
    </location>
</feature>
<keyword evidence="4" id="KW-1185">Reference proteome</keyword>
<dbReference type="Proteomes" id="UP000249464">
    <property type="component" value="Unassembled WGS sequence"/>
</dbReference>
<dbReference type="EMBL" id="FQNC01000090">
    <property type="protein sequence ID" value="SGZ29010.1"/>
    <property type="molecule type" value="Genomic_DNA"/>
</dbReference>
<feature type="region of interest" description="Disordered" evidence="1">
    <location>
        <begin position="1"/>
        <end position="28"/>
    </location>
</feature>
<feature type="region of interest" description="Disordered" evidence="1">
    <location>
        <begin position="1731"/>
        <end position="1765"/>
    </location>
</feature>
<dbReference type="PANTHER" id="PTHR19446">
    <property type="entry name" value="REVERSE TRANSCRIPTASES"/>
    <property type="match status" value="1"/>
</dbReference>
<feature type="region of interest" description="Disordered" evidence="1">
    <location>
        <begin position="681"/>
        <end position="702"/>
    </location>
</feature>
<evidence type="ECO:0000313" key="3">
    <source>
        <dbReference type="EMBL" id="SGZ29010.1"/>
    </source>
</evidence>
<dbReference type="STRING" id="796604.A0A2X0MS33"/>
<feature type="compositionally biased region" description="Acidic residues" evidence="1">
    <location>
        <begin position="498"/>
        <end position="507"/>
    </location>
</feature>
<evidence type="ECO:0000259" key="2">
    <source>
        <dbReference type="PROSITE" id="PS50878"/>
    </source>
</evidence>
<feature type="compositionally biased region" description="Basic and acidic residues" evidence="1">
    <location>
        <begin position="682"/>
        <end position="701"/>
    </location>
</feature>
<name>A0A2X0MS33_9BASI</name>
<sequence length="1920" mass="212463">MQTGDPGSAPGARAPPPPASAPTSLPIAGTKETQATQVAGRTATYAAATNSSVVSNETPAQQQDRLARLQALPGILAAIQAVPGNRADRFVQAIFATPDFPSTVATALKFSALNATRNIINPFANALEVSLSHKSTGKASATDKGELVACVRTLLSPNTPICFDTGVPLSGDLEAFMPRITGLQHSSTFRTGVLHHRITVGFVSAEARDAALASAPMLVWNSANARFAKAHPFHRNMLEMRINVGVVRPPSKEQIVAAFHSIVQQLSTKGHSCQLVQVLRVIHVDTAKAYAHTVGDFSAFIHFDDASLFQHPTTTLKEILPSRMDLPTRGLDVTAVRHDYEKEAPCARCHFAGHVERCPLMQAANRKEAEDLARHAVMRGAGMVGGGEQTGVGRAATTTTNNIRPTANNNNTSEVVAPSRALGTDQLESRNRFAGLEVEGGQEDDVEEEYAGKQGEEKEQVEEGDEDTGAKADDEDSDSDGNAGAGIDKAGGDGKDDDKEEQDDSSEGSERREDEGNDGDDVMKDGAEEEDEGRATEVEEEVEQEQGVQDDSTMIIDDDQTTITTVSRESTPRSPSWPPLSPETLAKSLREGAEWDRANAEAAARVQAENEAIINAQLDAQEPLKMKRSQTVADLSDPSDDPVDVKRVLNRVKGRAGKEVAGQGKRVTRSMSAAAAMQVEGAKAKAEKGKGVEEEKRWSDHEPEDDILPEFPLFEDDTTAKSTWNVRRCMGIPEKRRNIYTYLSTFKASAILLQEHFIKPELWQCIKNEYEGKVFISKHCLTLIPADSPLIDAEILRTHSALDGRILVTSFRLRGDIRILEINNLYAPVDTKQRLTFFDKLHFHRTQSTHLRLLGGDLNDCPLPAIDRRNQGRHGHHWPILIGKLDSPYTDCIRFKHPLTPSFTRPNIVRKRPKSFSRLDYFLLQRTHQKRLFQASTIYDHPKDLSDHRPVSIVLVLSDERRDAAQPNNSLPTTSNQLHRINAATFKTAAFQGMLEGWLEGASGEEPVGELEVVLGNCEKEGRELARREHRERVERMAVLVGRVQDLEALPVMGDEETAEWTRTTEELRRAVNERARQLRIRAHVPEIATEERLSRPVHAKLAARSSDSKITALRLPNGELTHDIDVALDHTQAHFQRLYNLEPRDRDHVERLRDDFLAPIRAARTCDDPSSDPLFLRRLSEAHIELLQQPITEDEVVAAIGTTHPGRSPGQGLVRLLFKHQKIGADRAELSSYRPITLRECDYKLFTKVYVARLNHVLPDLLPPQQHGFVKGRRSADASFHLRLLIEELGARGTEFPDAALLSLDQSSAYDLVEHEWIFAIFDALGAPAAFQRVLRMLYSGDSTTARYIINGFLTPPVRLTCGLGQGDPASSSVWDVVFQPFLDALHRRGIALNLSLPTIHPYPQSRAITSLAFADDVVVAVAGSESLTLLDDLALDWRLATNGRLNTDKTVVLPIGCRWEAGDRPLVVKAEGESLEWIGLSFDPTGNTELANVNLVARLEAVLDSARDRGLTHHTRAFYVNRYAIPKILHILSADIPPLEVVKELDRILVDFVRGGKRRSCYGKDVVFTPRFKGGLGVMRMQDVVDSVAARVWDVLLGGSDAIWQGLARAAIVRAHPAPDFDLATDAWPCDYTPIRTDLHPRWQAVLKVPSTHNAQVKPRTLTLANLLALPIKLHTLHTYREHQLCRDHPTTPTMLRLPITPRAHCGMVPTCDQSIRFTPIAQPVRQYESTGLPESAPDPRSAPHAARVDPAHPIDPPQRLPRRLSQTNQHNTTCSAWIGHTPSALTAREREVWFKLVRNFTPTRSLQFHQKHDDSPACLVCGAPKDDREHYFFDCVDSGNVWIAARSVLCDALGLDTIDNTHYTAVQRMFGLPKLKASLRDQEGAGRTIEIFTGLVLEMISSGRWGCRSGGRGWRVL</sequence>
<accession>A0A2X0MS33</accession>
<dbReference type="InterPro" id="IPR043502">
    <property type="entry name" value="DNA/RNA_pol_sf"/>
</dbReference>
<dbReference type="Pfam" id="PF00078">
    <property type="entry name" value="RVT_1"/>
    <property type="match status" value="1"/>
</dbReference>
<dbReference type="PROSITE" id="PS50878">
    <property type="entry name" value="RT_POL"/>
    <property type="match status" value="1"/>
</dbReference>
<proteinExistence type="predicted"/>
<evidence type="ECO:0000256" key="1">
    <source>
        <dbReference type="SAM" id="MobiDB-lite"/>
    </source>
</evidence>
<dbReference type="SUPFAM" id="SSF56219">
    <property type="entry name" value="DNase I-like"/>
    <property type="match status" value="1"/>
</dbReference>
<dbReference type="SUPFAM" id="SSF56672">
    <property type="entry name" value="DNA/RNA polymerases"/>
    <property type="match status" value="1"/>
</dbReference>
<organism evidence="3 4">
    <name type="scientific">Microbotryum silenes-dioicae</name>
    <dbReference type="NCBI Taxonomy" id="796604"/>
    <lineage>
        <taxon>Eukaryota</taxon>
        <taxon>Fungi</taxon>
        <taxon>Dikarya</taxon>
        <taxon>Basidiomycota</taxon>
        <taxon>Pucciniomycotina</taxon>
        <taxon>Microbotryomycetes</taxon>
        <taxon>Microbotryales</taxon>
        <taxon>Microbotryaceae</taxon>
        <taxon>Microbotryum</taxon>
    </lineage>
</organism>
<feature type="compositionally biased region" description="Acidic residues" evidence="1">
    <location>
        <begin position="527"/>
        <end position="544"/>
    </location>
</feature>
<dbReference type="Gene3D" id="3.60.10.10">
    <property type="entry name" value="Endonuclease/exonuclease/phosphatase"/>
    <property type="match status" value="1"/>
</dbReference>
<feature type="compositionally biased region" description="Acidic residues" evidence="1">
    <location>
        <begin position="440"/>
        <end position="449"/>
    </location>
</feature>
<feature type="compositionally biased region" description="Acidic residues" evidence="1">
    <location>
        <begin position="459"/>
        <end position="479"/>
    </location>
</feature>
<feature type="compositionally biased region" description="Low complexity" evidence="1">
    <location>
        <begin position="391"/>
        <end position="412"/>
    </location>
</feature>
<protein>
    <submittedName>
        <fullName evidence="3">BQ5605_C059g12708 protein</fullName>
    </submittedName>
</protein>
<feature type="domain" description="Reverse transcriptase" evidence="2">
    <location>
        <begin position="1199"/>
        <end position="1484"/>
    </location>
</feature>
<dbReference type="InterPro" id="IPR000477">
    <property type="entry name" value="RT_dom"/>
</dbReference>
<feature type="compositionally biased region" description="Low complexity" evidence="1">
    <location>
        <begin position="545"/>
        <end position="565"/>
    </location>
</feature>
<evidence type="ECO:0000313" key="4">
    <source>
        <dbReference type="Proteomes" id="UP000249464"/>
    </source>
</evidence>
<dbReference type="CDD" id="cd01650">
    <property type="entry name" value="RT_nLTR_like"/>
    <property type="match status" value="1"/>
</dbReference>
<gene>
    <name evidence="3" type="primary">BQ5605_C059g12708</name>
    <name evidence="3" type="ORF">BQ5605_C059G12708</name>
</gene>
<feature type="region of interest" description="Disordered" evidence="1">
    <location>
        <begin position="383"/>
        <end position="583"/>
    </location>
</feature>